<sequence>MIQHPPPNLLCERAFRTRPAAVKVRDDGAPRPPRAALGNCFAIFMQYSMCDLMKLNIGKRENTETEIILLRLQAQARSVAARRDNSNQCKFATDRGCAITGRQRYGAIGTHRAY</sequence>
<evidence type="ECO:0000313" key="1">
    <source>
        <dbReference type="EMBL" id="GBP39779.1"/>
    </source>
</evidence>
<protein>
    <submittedName>
        <fullName evidence="1">Uncharacterized protein</fullName>
    </submittedName>
</protein>
<dbReference type="Proteomes" id="UP000299102">
    <property type="component" value="Unassembled WGS sequence"/>
</dbReference>
<evidence type="ECO:0000313" key="2">
    <source>
        <dbReference type="Proteomes" id="UP000299102"/>
    </source>
</evidence>
<comment type="caution">
    <text evidence="1">The sequence shown here is derived from an EMBL/GenBank/DDBJ whole genome shotgun (WGS) entry which is preliminary data.</text>
</comment>
<proteinExistence type="predicted"/>
<keyword evidence="2" id="KW-1185">Reference proteome</keyword>
<dbReference type="EMBL" id="BGZK01000370">
    <property type="protein sequence ID" value="GBP39779.1"/>
    <property type="molecule type" value="Genomic_DNA"/>
</dbReference>
<dbReference type="AlphaFoldDB" id="A0A4C1VNP8"/>
<accession>A0A4C1VNP8</accession>
<name>A0A4C1VNP8_EUMVA</name>
<reference evidence="1 2" key="1">
    <citation type="journal article" date="2019" name="Commun. Biol.">
        <title>The bagworm genome reveals a unique fibroin gene that provides high tensile strength.</title>
        <authorList>
            <person name="Kono N."/>
            <person name="Nakamura H."/>
            <person name="Ohtoshi R."/>
            <person name="Tomita M."/>
            <person name="Numata K."/>
            <person name="Arakawa K."/>
        </authorList>
    </citation>
    <scope>NUCLEOTIDE SEQUENCE [LARGE SCALE GENOMIC DNA]</scope>
</reference>
<gene>
    <name evidence="1" type="ORF">EVAR_23105_1</name>
</gene>
<organism evidence="1 2">
    <name type="scientific">Eumeta variegata</name>
    <name type="common">Bagworm moth</name>
    <name type="synonym">Eumeta japonica</name>
    <dbReference type="NCBI Taxonomy" id="151549"/>
    <lineage>
        <taxon>Eukaryota</taxon>
        <taxon>Metazoa</taxon>
        <taxon>Ecdysozoa</taxon>
        <taxon>Arthropoda</taxon>
        <taxon>Hexapoda</taxon>
        <taxon>Insecta</taxon>
        <taxon>Pterygota</taxon>
        <taxon>Neoptera</taxon>
        <taxon>Endopterygota</taxon>
        <taxon>Lepidoptera</taxon>
        <taxon>Glossata</taxon>
        <taxon>Ditrysia</taxon>
        <taxon>Tineoidea</taxon>
        <taxon>Psychidae</taxon>
        <taxon>Oiketicinae</taxon>
        <taxon>Eumeta</taxon>
    </lineage>
</organism>